<name>A0AA36DH90_9BILA</name>
<accession>A0AA36DH90</accession>
<comment type="caution">
    <text evidence="2">The sequence shown here is derived from an EMBL/GenBank/DDBJ whole genome shotgun (WGS) entry which is preliminary data.</text>
</comment>
<keyword evidence="3" id="KW-1185">Reference proteome</keyword>
<reference evidence="2" key="1">
    <citation type="submission" date="2023-06" db="EMBL/GenBank/DDBJ databases">
        <authorList>
            <person name="Delattre M."/>
        </authorList>
    </citation>
    <scope>NUCLEOTIDE SEQUENCE</scope>
    <source>
        <strain evidence="2">AF72</strain>
    </source>
</reference>
<protein>
    <submittedName>
        <fullName evidence="2">Uncharacterized protein</fullName>
    </submittedName>
</protein>
<dbReference type="Proteomes" id="UP001177023">
    <property type="component" value="Unassembled WGS sequence"/>
</dbReference>
<evidence type="ECO:0000313" key="3">
    <source>
        <dbReference type="Proteomes" id="UP001177023"/>
    </source>
</evidence>
<feature type="compositionally biased region" description="Low complexity" evidence="1">
    <location>
        <begin position="40"/>
        <end position="71"/>
    </location>
</feature>
<feature type="non-terminal residue" evidence="2">
    <location>
        <position position="248"/>
    </location>
</feature>
<dbReference type="EMBL" id="CATQJA010002709">
    <property type="protein sequence ID" value="CAJ0586692.1"/>
    <property type="molecule type" value="Genomic_DNA"/>
</dbReference>
<evidence type="ECO:0000313" key="2">
    <source>
        <dbReference type="EMBL" id="CAJ0586692.1"/>
    </source>
</evidence>
<feature type="compositionally biased region" description="Low complexity" evidence="1">
    <location>
        <begin position="1"/>
        <end position="31"/>
    </location>
</feature>
<feature type="region of interest" description="Disordered" evidence="1">
    <location>
        <begin position="1"/>
        <end position="76"/>
    </location>
</feature>
<gene>
    <name evidence="2" type="ORF">MSPICULIGERA_LOCUS24683</name>
</gene>
<organism evidence="2 3">
    <name type="scientific">Mesorhabditis spiculigera</name>
    <dbReference type="NCBI Taxonomy" id="96644"/>
    <lineage>
        <taxon>Eukaryota</taxon>
        <taxon>Metazoa</taxon>
        <taxon>Ecdysozoa</taxon>
        <taxon>Nematoda</taxon>
        <taxon>Chromadorea</taxon>
        <taxon>Rhabditida</taxon>
        <taxon>Rhabditina</taxon>
        <taxon>Rhabditomorpha</taxon>
        <taxon>Rhabditoidea</taxon>
        <taxon>Rhabditidae</taxon>
        <taxon>Mesorhabditinae</taxon>
        <taxon>Mesorhabditis</taxon>
    </lineage>
</organism>
<dbReference type="AlphaFoldDB" id="A0AA36DH90"/>
<sequence length="248" mass="27199">MSAQQRRAAEAAVAQKRRSTSSFTSSSDISSLCDQMSLAQLPSESTQPSSSSMFFTSTLSDTTSTTTDSTTAQPLPERAFNTGQDVQKIYEEPMRLYPTTFRTPRANGLRVEKAVTVCEFPDLGINGQHQKRGERGSNNPWRRFGALRRIYEVGGMMLVGDRKKRNYSFVTAESTPPPPPIGPEMTLNWDQERSSLLDELDLGAGRPAALLAHDAALFIDELISEERFDDSLLDVSSVEVSAEIPAGG</sequence>
<proteinExistence type="predicted"/>
<evidence type="ECO:0000256" key="1">
    <source>
        <dbReference type="SAM" id="MobiDB-lite"/>
    </source>
</evidence>